<feature type="chain" id="PRO_5046598681" evidence="1">
    <location>
        <begin position="25"/>
        <end position="1089"/>
    </location>
</feature>
<accession>A0ABW7EYP9</accession>
<evidence type="ECO:0000256" key="1">
    <source>
        <dbReference type="SAM" id="SignalP"/>
    </source>
</evidence>
<protein>
    <submittedName>
        <fullName evidence="2">DUF4450 domain-containing protein</fullName>
    </submittedName>
</protein>
<evidence type="ECO:0000313" key="3">
    <source>
        <dbReference type="Proteomes" id="UP001606300"/>
    </source>
</evidence>
<dbReference type="InterPro" id="IPR008928">
    <property type="entry name" value="6-hairpin_glycosidase_sf"/>
</dbReference>
<dbReference type="RefSeq" id="WP_394473345.1">
    <property type="nucleotide sequence ID" value="NZ_JBIGHY010000020.1"/>
</dbReference>
<proteinExistence type="predicted"/>
<dbReference type="Pfam" id="PF14614">
    <property type="entry name" value="DUF4450"/>
    <property type="match status" value="1"/>
</dbReference>
<dbReference type="Gene3D" id="1.50.10.10">
    <property type="match status" value="1"/>
</dbReference>
<gene>
    <name evidence="2" type="ORF">ACG02S_25665</name>
</gene>
<dbReference type="SUPFAM" id="SSF48208">
    <property type="entry name" value="Six-hairpin glycosidases"/>
    <property type="match status" value="1"/>
</dbReference>
<dbReference type="InterPro" id="IPR028028">
    <property type="entry name" value="DUF4450"/>
</dbReference>
<keyword evidence="1" id="KW-0732">Signal</keyword>
<reference evidence="2 3" key="1">
    <citation type="submission" date="2024-09" db="EMBL/GenBank/DDBJ databases">
        <title>Novel species of the genus Pelomonas and Roseateles isolated from streams.</title>
        <authorList>
            <person name="Lu H."/>
        </authorList>
    </citation>
    <scope>NUCLEOTIDE SEQUENCE [LARGE SCALE GENOMIC DNA]</scope>
    <source>
        <strain evidence="2 3">DC23W</strain>
    </source>
</reference>
<feature type="signal peptide" evidence="1">
    <location>
        <begin position="1"/>
        <end position="24"/>
    </location>
</feature>
<sequence length="1089" mass="119895">MRRWLFECVAVVLAVLALPWPAQAQLIAGPQQDRINRQGQTAQPLRYTPDGEDFVIHNGAEFFNRPLYGGRTGFRVDGGDKPEFILYLPGRGGNLRLALRTPAGSRWLHEAESVTTRYRPGELHYDIRDALLGEGRLAVVALATTTTEGLLIRAEGRGLPSGTELVWAYGGVTGQRGRRDGDIGTENVPISRYFQFQPQFANGNRLVIGDDGFVLAAPAAVIAGTVPAGALQHLASASDWDSLPALIAPPSATPDTAIVVGRVPLRNSQPAWLALQRLADAARSQASAAAQTYAEVGAPRPATRGTPLAPRFAYAGLPALFANEQAHFKALRHQIRITTPDAYLNAAVGAINVVSDALWDDDAQAILHGAVAWRVPLLGWRGAYALDALGWHDRAKQNIETWLARQNTSPIPAQLPPPDADTHLARSEKALHSNGDLSKSHYDMNMVFFDALFRHLLWTGDLDLARRAWPAIQRHLAWEQRLFRRDFGGLPLYEGYANFWASDDVFYGGGGVTHASAYNFYAFRSAARLAKRIGEDGGAYQREADLIAQGMRKHLWMPERGAFGEYRDSLGLRRLHESYGLWTFYHAIDSEVPTPAEAAQMADDLRHHRKPIPVHGLGVPADAPYAVLPSTDWMPYAWSVNNVVMGENLHTALALWQADRPQDAYVLAKSALMASMTMGITPGNVGSMNYLDHYRRESQRDFADGTGVTSRALVEGLFGVKPDALAGVLTVRPGFPAKWSMAELQHPGLGLTFERQDQRETWTLTQPGQRFKHLHLQLSTQDRELVQVEVNGMRGMWRTDAGGRVQVELPFGARAVVTVQWRVMARSLMPPLPGDLVPAARKPDWRRALQDASYEPIDLHAHFNDRVTDLFKPGKYLTPRPIGVSLALPSQGAGAWAGHVNELPALDDSGLRRVAAEQGGQLKLRNGLPFSTPSTPDTRNIVFTSRWDNYPHEISVPLQGQARHAYLLMAGTTNFMQSRIDNGEVIVEYADGSRARLALHNPTTWWPIEQDYFIDDYQFQRAGPTPPRVDLKTGLVRLQPTGRAVPGGAATVLDLPLDPAKPLARLTLRTLSNDVVIGLMSLTLDRAAP</sequence>
<dbReference type="Proteomes" id="UP001606300">
    <property type="component" value="Unassembled WGS sequence"/>
</dbReference>
<dbReference type="InterPro" id="IPR012341">
    <property type="entry name" value="6hp_glycosidase-like_sf"/>
</dbReference>
<dbReference type="EMBL" id="JBIGHY010000020">
    <property type="protein sequence ID" value="MFG6417286.1"/>
    <property type="molecule type" value="Genomic_DNA"/>
</dbReference>
<keyword evidence="3" id="KW-1185">Reference proteome</keyword>
<comment type="caution">
    <text evidence="2">The sequence shown here is derived from an EMBL/GenBank/DDBJ whole genome shotgun (WGS) entry which is preliminary data.</text>
</comment>
<organism evidence="2 3">
    <name type="scientific">Pelomonas dachongensis</name>
    <dbReference type="NCBI Taxonomy" id="3299029"/>
    <lineage>
        <taxon>Bacteria</taxon>
        <taxon>Pseudomonadati</taxon>
        <taxon>Pseudomonadota</taxon>
        <taxon>Betaproteobacteria</taxon>
        <taxon>Burkholderiales</taxon>
        <taxon>Sphaerotilaceae</taxon>
        <taxon>Roseateles</taxon>
    </lineage>
</organism>
<evidence type="ECO:0000313" key="2">
    <source>
        <dbReference type="EMBL" id="MFG6417286.1"/>
    </source>
</evidence>
<name>A0ABW7EYP9_9BURK</name>